<dbReference type="PANTHER" id="PTHR37560:SF1">
    <property type="entry name" value="UPF0210 PROTEIN MJ1665"/>
    <property type="match status" value="1"/>
</dbReference>
<dbReference type="SUPFAM" id="SSF51998">
    <property type="entry name" value="PFL-like glycyl radical enzymes"/>
    <property type="match status" value="1"/>
</dbReference>
<sequence>MRITANETEELLRMVRGENLDIRTVTLGLNMMSCADSDVDKMATKIYDRMTSAAENLVPIASQVEREFGIPIVNKRISV</sequence>
<organism evidence="1 2">
    <name type="scientific">Phoenicibacter congonensis</name>
    <dbReference type="NCBI Taxonomy" id="1944646"/>
    <lineage>
        <taxon>Bacteria</taxon>
        <taxon>Bacillati</taxon>
        <taxon>Actinomycetota</taxon>
        <taxon>Coriobacteriia</taxon>
        <taxon>Eggerthellales</taxon>
        <taxon>Eggerthellaceae</taxon>
        <taxon>Phoenicibacter</taxon>
    </lineage>
</organism>
<dbReference type="EMBL" id="JAUMVS010000024">
    <property type="protein sequence ID" value="MDO4841523.1"/>
    <property type="molecule type" value="Genomic_DNA"/>
</dbReference>
<dbReference type="Gene3D" id="3.20.70.20">
    <property type="match status" value="1"/>
</dbReference>
<dbReference type="Pfam" id="PF05167">
    <property type="entry name" value="DUF711"/>
    <property type="match status" value="1"/>
</dbReference>
<reference evidence="1" key="1">
    <citation type="submission" date="2023-07" db="EMBL/GenBank/DDBJ databases">
        <title>Between Cages and Wild: Unraveling the Impact of Captivity on Animal Microbiomes and Antimicrobial Resistance.</title>
        <authorList>
            <person name="Schmartz G.P."/>
            <person name="Rehner J."/>
            <person name="Schuff M.J."/>
            <person name="Becker S.L."/>
            <person name="Kravczyk M."/>
            <person name="Gurevich A."/>
            <person name="Francke R."/>
            <person name="Mueller R."/>
            <person name="Keller V."/>
            <person name="Keller A."/>
        </authorList>
    </citation>
    <scope>NUCLEOTIDE SEQUENCE</scope>
    <source>
        <strain evidence="1">S12M_St_49</strain>
    </source>
</reference>
<comment type="caution">
    <text evidence="1">The sequence shown here is derived from an EMBL/GenBank/DDBJ whole genome shotgun (WGS) entry which is preliminary data.</text>
</comment>
<dbReference type="PANTHER" id="PTHR37560">
    <property type="entry name" value="UPF0210 PROTEIN SPR0218"/>
    <property type="match status" value="1"/>
</dbReference>
<protein>
    <submittedName>
        <fullName evidence="1">DUF711 family protein</fullName>
    </submittedName>
</protein>
<feature type="non-terminal residue" evidence="1">
    <location>
        <position position="79"/>
    </location>
</feature>
<gene>
    <name evidence="1" type="ORF">Q3982_02460</name>
</gene>
<accession>A0AA43RHX2</accession>
<evidence type="ECO:0000313" key="1">
    <source>
        <dbReference type="EMBL" id="MDO4841523.1"/>
    </source>
</evidence>
<dbReference type="Proteomes" id="UP001168575">
    <property type="component" value="Unassembled WGS sequence"/>
</dbReference>
<evidence type="ECO:0000313" key="2">
    <source>
        <dbReference type="Proteomes" id="UP001168575"/>
    </source>
</evidence>
<dbReference type="AlphaFoldDB" id="A0AA43RHX2"/>
<name>A0AA43RHX2_9ACTN</name>
<keyword evidence="2" id="KW-1185">Reference proteome</keyword>
<proteinExistence type="predicted"/>
<dbReference type="InterPro" id="IPR007841">
    <property type="entry name" value="UPF0210"/>
</dbReference>